<feature type="domain" description="Lantibiotic dehydratase N-terminal" evidence="1">
    <location>
        <begin position="30"/>
        <end position="332"/>
    </location>
</feature>
<dbReference type="Proteomes" id="UP000199028">
    <property type="component" value="Unassembled WGS sequence"/>
</dbReference>
<evidence type="ECO:0000313" key="3">
    <source>
        <dbReference type="Proteomes" id="UP000199028"/>
    </source>
</evidence>
<organism evidence="2 3">
    <name type="scientific">Lentzea flaviverrucosa</name>
    <dbReference type="NCBI Taxonomy" id="200379"/>
    <lineage>
        <taxon>Bacteria</taxon>
        <taxon>Bacillati</taxon>
        <taxon>Actinomycetota</taxon>
        <taxon>Actinomycetes</taxon>
        <taxon>Pseudonocardiales</taxon>
        <taxon>Pseudonocardiaceae</taxon>
        <taxon>Lentzea</taxon>
    </lineage>
</organism>
<proteinExistence type="predicted"/>
<keyword evidence="3" id="KW-1185">Reference proteome</keyword>
<evidence type="ECO:0000313" key="2">
    <source>
        <dbReference type="EMBL" id="SES37557.1"/>
    </source>
</evidence>
<gene>
    <name evidence="2" type="ORF">SAMN05216195_112242</name>
</gene>
<dbReference type="OrthoDB" id="8428173at2"/>
<sequence length="721" mass="78772">MPFDWLAGFSAATDLDADGQSAAAERVMREPRFVEALAWQNPAAVRSWLAKHVTAADSGNPLRRSGYRQAVLGRYAQRYCAKNDTIGFFGPVAWARFDESGDTLRAAGTGRIRRRSVHFETWAVEALSVAWQADPEVAAHIPVRLNPAVSFDGQRARRPWRTDVELTAPQQALIRAARSQVGFAEAAKAAAAETGCAVADAEQELRTLVEAGLVLAGFVVPLDEQPEVALRQQVSRIVDDTARARLLGVLDELEARRGEVAAAAGDPLAVHAALERLGDAFTIASAVAAGRTKQESPRGRTVVYQDSRRDLDVVVGADLLDGVRAPLSLLLDAASWLARETGAAVGEVLADRYRSLSRRTAEVRLSELYFSAADVLTGAEGTVVHEVVDDFQARWAELLRCGRRDEHDQEIRLSTEDAARLAPALFPQGEPVWTAAKYHSPDLMLARTADGHRWVLGELHVAMNTLESRLFHTQADDRAELNAAVAADMSGATRVIALQPNDSPEVSPRTYPPLAVHVSGQYLYWSFGEDSGAPERSRTWPAVGLLVSERAGELVVSSPCGTWTAPVLEVLGEFLSALVVDRFHLLPPAPHRPRVVIDDVVVTRRSWRVPAVELPFDANKIAVLADALRARGVPRHVFVRTAVESKPFYVDLDAPLLLRNLARVLRLVRELPPERGHVDIVEMAPDPDELWLTDDAEQRYTSEFRVIAVHDLSAPGAVAAD</sequence>
<evidence type="ECO:0000259" key="1">
    <source>
        <dbReference type="Pfam" id="PF04738"/>
    </source>
</evidence>
<dbReference type="InterPro" id="IPR006827">
    <property type="entry name" value="Lant_deHydtase_N"/>
</dbReference>
<accession>A0A1H9WV36</accession>
<dbReference type="EMBL" id="FOFT01000012">
    <property type="protein sequence ID" value="SES37557.1"/>
    <property type="molecule type" value="Genomic_DNA"/>
</dbReference>
<dbReference type="RefSeq" id="WP_143086876.1">
    <property type="nucleotide sequence ID" value="NZ_FOFT01000012.1"/>
</dbReference>
<protein>
    <submittedName>
        <fullName evidence="2">Lantibiotic dehydratase, C terminus</fullName>
    </submittedName>
</protein>
<name>A0A1H9WV36_9PSEU</name>
<dbReference type="AlphaFoldDB" id="A0A1H9WV36"/>
<dbReference type="Pfam" id="PF04738">
    <property type="entry name" value="Lant_dehydr_N"/>
    <property type="match status" value="1"/>
</dbReference>
<reference evidence="3" key="1">
    <citation type="submission" date="2016-10" db="EMBL/GenBank/DDBJ databases">
        <authorList>
            <person name="Varghese N."/>
            <person name="Submissions S."/>
        </authorList>
    </citation>
    <scope>NUCLEOTIDE SEQUENCE [LARGE SCALE GENOMIC DNA]</scope>
    <source>
        <strain evidence="3">CGMCC 4.578</strain>
    </source>
</reference>